<comment type="caution">
    <text evidence="2">The sequence shown here is derived from an EMBL/GenBank/DDBJ whole genome shotgun (WGS) entry which is preliminary data.</text>
</comment>
<gene>
    <name evidence="2" type="ORF">EV138_0940</name>
</gene>
<organism evidence="2 3">
    <name type="scientific">Kribbella voronezhensis</name>
    <dbReference type="NCBI Taxonomy" id="2512212"/>
    <lineage>
        <taxon>Bacteria</taxon>
        <taxon>Bacillati</taxon>
        <taxon>Actinomycetota</taxon>
        <taxon>Actinomycetes</taxon>
        <taxon>Propionibacteriales</taxon>
        <taxon>Kribbellaceae</taxon>
        <taxon>Kribbella</taxon>
    </lineage>
</organism>
<keyword evidence="3" id="KW-1185">Reference proteome</keyword>
<dbReference type="Proteomes" id="UP000295151">
    <property type="component" value="Unassembled WGS sequence"/>
</dbReference>
<accession>A0A4R7T8F3</accession>
<keyword evidence="1" id="KW-0732">Signal</keyword>
<protein>
    <recommendedName>
        <fullName evidence="4">Peptidase inhibitor family I36</fullName>
    </recommendedName>
</protein>
<dbReference type="AlphaFoldDB" id="A0A4R7T8F3"/>
<sequence length="231" mass="24303">MNHSVLKRAFTTVAAGVLAAVALNQPAGAINQYRTIGNVPKPAACNNHGTIPAGGWLANKSCGYVMGTAIAGTLFDVSTTTAGNFHFGRWRAGDGSSFCTYLVPGALDTSHSTPVADSCSSATSDRLSHRRSFGHDFDAAPHTGNGSIIVAINPSACTGYYNYFVDSNYTSGRLHDPVGFALPSTGGYRYSTNDNGASMIRVDALGETIWLFVARSCIQSQLPANLNNEND</sequence>
<proteinExistence type="predicted"/>
<feature type="chain" id="PRO_5020424795" description="Peptidase inhibitor family I36" evidence="1">
    <location>
        <begin position="30"/>
        <end position="231"/>
    </location>
</feature>
<name>A0A4R7T8F3_9ACTN</name>
<evidence type="ECO:0000256" key="1">
    <source>
        <dbReference type="SAM" id="SignalP"/>
    </source>
</evidence>
<dbReference type="RefSeq" id="WP_133977195.1">
    <property type="nucleotide sequence ID" value="NZ_SOCE01000001.1"/>
</dbReference>
<feature type="signal peptide" evidence="1">
    <location>
        <begin position="1"/>
        <end position="29"/>
    </location>
</feature>
<evidence type="ECO:0000313" key="3">
    <source>
        <dbReference type="Proteomes" id="UP000295151"/>
    </source>
</evidence>
<dbReference type="OrthoDB" id="4188782at2"/>
<evidence type="ECO:0008006" key="4">
    <source>
        <dbReference type="Google" id="ProtNLM"/>
    </source>
</evidence>
<dbReference type="EMBL" id="SOCE01000001">
    <property type="protein sequence ID" value="TDU87417.1"/>
    <property type="molecule type" value="Genomic_DNA"/>
</dbReference>
<evidence type="ECO:0000313" key="2">
    <source>
        <dbReference type="EMBL" id="TDU87417.1"/>
    </source>
</evidence>
<reference evidence="2 3" key="1">
    <citation type="submission" date="2019-03" db="EMBL/GenBank/DDBJ databases">
        <title>Genomic Encyclopedia of Type Strains, Phase III (KMG-III): the genomes of soil and plant-associated and newly described type strains.</title>
        <authorList>
            <person name="Whitman W."/>
        </authorList>
    </citation>
    <scope>NUCLEOTIDE SEQUENCE [LARGE SCALE GENOMIC DNA]</scope>
    <source>
        <strain evidence="2 3">VKM Ac-2575</strain>
    </source>
</reference>